<evidence type="ECO:0000256" key="2">
    <source>
        <dbReference type="ARBA" id="ARBA00023052"/>
    </source>
</evidence>
<evidence type="ECO:0000313" key="7">
    <source>
        <dbReference type="EMBL" id="MBW8727070.1"/>
    </source>
</evidence>
<sequence>MADNCAQAIIDAFTRSGVDTAFGIPGVHTLELYRALGRNGLRHVAVRHEQGAAFMADGHARASGRPAICVLITGPGLLNAATGIGQAYSDSVPMVVLSTVNARPDLGLGRGELHEMRNQRLAMEGLVASAFTVVDPSQARAVADLSLARMTLGRPRPVYIELPLDIAIAEAPADAGALPPLPLPAPNPGALAQAADLLREAKRPLILLGGGAVGASAAARRLAESLGAVVACSIAGKGIVPDDGPYSIGSRIGTAEGQRLIGEADVVLAVGTELALNDRWAPLRLPAALIRVDLDPDVLVRDHRPAVPLLCDAGLALEGLAAALSDLRGRTVWAGDLAPVRQAADTAEFGDKPGHLAFLAKLRDALPDDAVVVTDMTQIAYTGNVVFPSRQPRGWLHPVGFGTLGYALPAAVGAKLARPEAQVVALAGDYGLGFTCPELGTAADLGLGLPVVVWNNRGLGQIAYGMDKAGIDRLGVDIDPPAFDAMAATYGCGYAAVDDPRHLPQRLAAAFEDSKPTLIEVAAA</sequence>
<dbReference type="GO" id="GO:0009099">
    <property type="term" value="P:L-valine biosynthetic process"/>
    <property type="evidence" value="ECO:0007669"/>
    <property type="project" value="TreeGrafter"/>
</dbReference>
<dbReference type="NCBIfam" id="NF005712">
    <property type="entry name" value="PRK07524.1"/>
    <property type="match status" value="1"/>
</dbReference>
<evidence type="ECO:0000259" key="4">
    <source>
        <dbReference type="Pfam" id="PF00205"/>
    </source>
</evidence>
<dbReference type="CDD" id="cd07035">
    <property type="entry name" value="TPP_PYR_POX_like"/>
    <property type="match status" value="1"/>
</dbReference>
<dbReference type="InterPro" id="IPR011766">
    <property type="entry name" value="TPP_enzyme_TPP-bd"/>
</dbReference>
<evidence type="ECO:0000256" key="3">
    <source>
        <dbReference type="RuleBase" id="RU362132"/>
    </source>
</evidence>
<accession>A0A952KG64</accession>
<comment type="caution">
    <text evidence="7">The sequence shown here is derived from an EMBL/GenBank/DDBJ whole genome shotgun (WGS) entry which is preliminary data.</text>
</comment>
<dbReference type="Proteomes" id="UP000700706">
    <property type="component" value="Unassembled WGS sequence"/>
</dbReference>
<protein>
    <submittedName>
        <fullName evidence="7">5-guanidino-2-oxopentanoate decarboxylase</fullName>
        <ecNumber evidence="7">4.1.1.75</ecNumber>
    </submittedName>
</protein>
<evidence type="ECO:0000259" key="6">
    <source>
        <dbReference type="Pfam" id="PF02776"/>
    </source>
</evidence>
<dbReference type="PANTHER" id="PTHR18968">
    <property type="entry name" value="THIAMINE PYROPHOSPHATE ENZYMES"/>
    <property type="match status" value="1"/>
</dbReference>
<name>A0A952KG64_9PROT</name>
<evidence type="ECO:0000256" key="1">
    <source>
        <dbReference type="ARBA" id="ARBA00007812"/>
    </source>
</evidence>
<dbReference type="SUPFAM" id="SSF52467">
    <property type="entry name" value="DHS-like NAD/FAD-binding domain"/>
    <property type="match status" value="1"/>
</dbReference>
<dbReference type="GO" id="GO:0000287">
    <property type="term" value="F:magnesium ion binding"/>
    <property type="evidence" value="ECO:0007669"/>
    <property type="project" value="InterPro"/>
</dbReference>
<dbReference type="InterPro" id="IPR029061">
    <property type="entry name" value="THDP-binding"/>
</dbReference>
<dbReference type="EMBL" id="JAEKLZ010000251">
    <property type="protein sequence ID" value="MBW8727070.1"/>
    <property type="molecule type" value="Genomic_DNA"/>
</dbReference>
<dbReference type="PANTHER" id="PTHR18968:SF13">
    <property type="entry name" value="ACETOLACTATE SYNTHASE CATALYTIC SUBUNIT, MITOCHONDRIAL"/>
    <property type="match status" value="1"/>
</dbReference>
<dbReference type="Pfam" id="PF02775">
    <property type="entry name" value="TPP_enzyme_C"/>
    <property type="match status" value="1"/>
</dbReference>
<dbReference type="GO" id="GO:0005948">
    <property type="term" value="C:acetolactate synthase complex"/>
    <property type="evidence" value="ECO:0007669"/>
    <property type="project" value="TreeGrafter"/>
</dbReference>
<organism evidence="7 8">
    <name type="scientific">Inquilinus limosus</name>
    <dbReference type="NCBI Taxonomy" id="171674"/>
    <lineage>
        <taxon>Bacteria</taxon>
        <taxon>Pseudomonadati</taxon>
        <taxon>Pseudomonadota</taxon>
        <taxon>Alphaproteobacteria</taxon>
        <taxon>Rhodospirillales</taxon>
        <taxon>Rhodospirillaceae</taxon>
        <taxon>Inquilinus</taxon>
    </lineage>
</organism>
<feature type="domain" description="Thiamine pyrophosphate enzyme TPP-binding" evidence="5">
    <location>
        <begin position="379"/>
        <end position="521"/>
    </location>
</feature>
<dbReference type="Pfam" id="PF00205">
    <property type="entry name" value="TPP_enzyme_M"/>
    <property type="match status" value="1"/>
</dbReference>
<comment type="similarity">
    <text evidence="1 3">Belongs to the TPP enzyme family.</text>
</comment>
<dbReference type="InterPro" id="IPR012000">
    <property type="entry name" value="Thiamin_PyroP_enz_cen_dom"/>
</dbReference>
<gene>
    <name evidence="7" type="ORF">JF625_18235</name>
</gene>
<feature type="domain" description="Thiamine pyrophosphate enzyme N-terminal TPP-binding" evidence="6">
    <location>
        <begin position="4"/>
        <end position="117"/>
    </location>
</feature>
<dbReference type="GO" id="GO:0030976">
    <property type="term" value="F:thiamine pyrophosphate binding"/>
    <property type="evidence" value="ECO:0007669"/>
    <property type="project" value="InterPro"/>
</dbReference>
<dbReference type="GO" id="GO:0050660">
    <property type="term" value="F:flavin adenine dinucleotide binding"/>
    <property type="evidence" value="ECO:0007669"/>
    <property type="project" value="TreeGrafter"/>
</dbReference>
<dbReference type="GO" id="GO:0047435">
    <property type="term" value="F:5-guanidino-2-oxopentanoate decarboxylase activity"/>
    <property type="evidence" value="ECO:0007669"/>
    <property type="project" value="UniProtKB-EC"/>
</dbReference>
<dbReference type="SUPFAM" id="SSF52518">
    <property type="entry name" value="Thiamin diphosphate-binding fold (THDP-binding)"/>
    <property type="match status" value="2"/>
</dbReference>
<dbReference type="GO" id="GO:0003984">
    <property type="term" value="F:acetolactate synthase activity"/>
    <property type="evidence" value="ECO:0007669"/>
    <property type="project" value="TreeGrafter"/>
</dbReference>
<dbReference type="Gene3D" id="3.40.50.970">
    <property type="match status" value="2"/>
</dbReference>
<dbReference type="Pfam" id="PF02776">
    <property type="entry name" value="TPP_enzyme_N"/>
    <property type="match status" value="1"/>
</dbReference>
<reference evidence="7" key="1">
    <citation type="submission" date="2020-06" db="EMBL/GenBank/DDBJ databases">
        <title>Stable isotope informed genome-resolved metagenomics uncovers potential trophic interactions in rhizosphere soil.</title>
        <authorList>
            <person name="Starr E.P."/>
            <person name="Shi S."/>
            <person name="Blazewicz S.J."/>
            <person name="Koch B.J."/>
            <person name="Probst A.J."/>
            <person name="Hungate B.A."/>
            <person name="Pett-Ridge J."/>
            <person name="Firestone M.K."/>
            <person name="Banfield J.F."/>
        </authorList>
    </citation>
    <scope>NUCLEOTIDE SEQUENCE</scope>
    <source>
        <strain evidence="7">YM_69_17</strain>
    </source>
</reference>
<dbReference type="InterPro" id="IPR045229">
    <property type="entry name" value="TPP_enz"/>
</dbReference>
<evidence type="ECO:0000313" key="8">
    <source>
        <dbReference type="Proteomes" id="UP000700706"/>
    </source>
</evidence>
<dbReference type="AlphaFoldDB" id="A0A952KG64"/>
<dbReference type="InterPro" id="IPR012001">
    <property type="entry name" value="Thiamin_PyroP_enz_TPP-bd_dom"/>
</dbReference>
<keyword evidence="7" id="KW-0456">Lyase</keyword>
<evidence type="ECO:0000259" key="5">
    <source>
        <dbReference type="Pfam" id="PF02775"/>
    </source>
</evidence>
<proteinExistence type="inferred from homology"/>
<dbReference type="EC" id="4.1.1.75" evidence="7"/>
<feature type="domain" description="Thiamine pyrophosphate enzyme central" evidence="4">
    <location>
        <begin position="191"/>
        <end position="320"/>
    </location>
</feature>
<dbReference type="InterPro" id="IPR029035">
    <property type="entry name" value="DHS-like_NAD/FAD-binding_dom"/>
</dbReference>
<dbReference type="GO" id="GO:0009097">
    <property type="term" value="P:isoleucine biosynthetic process"/>
    <property type="evidence" value="ECO:0007669"/>
    <property type="project" value="TreeGrafter"/>
</dbReference>
<dbReference type="CDD" id="cd00568">
    <property type="entry name" value="TPP_enzymes"/>
    <property type="match status" value="1"/>
</dbReference>
<keyword evidence="2 3" id="KW-0786">Thiamine pyrophosphate</keyword>
<dbReference type="Gene3D" id="3.40.50.1220">
    <property type="entry name" value="TPP-binding domain"/>
    <property type="match status" value="1"/>
</dbReference>